<sequence length="710" mass="78096">MNNPTIPPRADREPKERVFHGDVFVDDFAWMRDHDDPRLLPLVEAENAYTAARTGHLQEATDTIFAEIRSRVVEDDVSVPVRLGDWWYFSRTSQGAQYEVHVRAPFVADESRPQPQPGVALPGEQVLVDGNAEAEGAEFFELAALEIDRSGTRMAVLVDRTGGERYDLEVRDIATGAVLDAAVTQVGHDLAWSFEGTHLFYGRRDDAWRAHQIWRHELGTPADADVLVLDEPDELFNLGFEASRDDRWLVIHSGSQLTTEAHLLDLTAPTGDLVLVEPRRHGLDYSVEVDDDRILVTHNETHADFELAWAPLATPGRAHWRTVHAPAPGERVLGPVPFAGFVALFMRRGGLATATLLSKTDGDRPYGAPRDIPTASALAVLKPGSNPSYDADAVQLVATSLLTPRTVLDVRPDGSSTVLKTQQVPGFDADRYVEERVWVPGRDGTRLPLDIARRVDVEPDGSNPGYLYGYGSYEVSIDPAFSVLRLSMLDRGVVYALAHPRGGGEMGRAWYDQGKLLDKHHTFDDFVDCGRWLVEQGWVSSDRLAAEGGSAGGLLIGASINQAPELFRAVHAAVPFVDALTTILDPTLPLTVGEWEEWGNPIDDPQVYAAMKAYSPYENIAAVQYPAVLATTSVNDTRVSFVEPVKWVQQLRETVTNDPAARPIVLRTEIVAGHAGSSGRYDAWKQDAFEIAFLLDQIGVAVRPSAPPRP</sequence>
<dbReference type="Proteomes" id="UP000256253">
    <property type="component" value="Unassembled WGS sequence"/>
</dbReference>
<evidence type="ECO:0000256" key="3">
    <source>
        <dbReference type="ARBA" id="ARBA00022801"/>
    </source>
</evidence>
<dbReference type="Gene3D" id="3.40.50.1820">
    <property type="entry name" value="alpha/beta hydrolase"/>
    <property type="match status" value="1"/>
</dbReference>
<dbReference type="SUPFAM" id="SSF53474">
    <property type="entry name" value="alpha/beta-Hydrolases"/>
    <property type="match status" value="1"/>
</dbReference>
<dbReference type="Gene3D" id="2.130.10.120">
    <property type="entry name" value="Prolyl oligopeptidase, N-terminal domain"/>
    <property type="match status" value="1"/>
</dbReference>
<accession>A0A3D9USK9</accession>
<proteinExistence type="inferred from homology"/>
<dbReference type="PANTHER" id="PTHR11757:SF19">
    <property type="entry name" value="PROLYL ENDOPEPTIDASE-LIKE"/>
    <property type="match status" value="1"/>
</dbReference>
<evidence type="ECO:0000313" key="8">
    <source>
        <dbReference type="Proteomes" id="UP000256253"/>
    </source>
</evidence>
<dbReference type="Pfam" id="PF02897">
    <property type="entry name" value="Peptidase_S9_N"/>
    <property type="match status" value="1"/>
</dbReference>
<dbReference type="PRINTS" id="PR00862">
    <property type="entry name" value="PROLIGOPTASE"/>
</dbReference>
<dbReference type="InterPro" id="IPR001375">
    <property type="entry name" value="Peptidase_S9_cat"/>
</dbReference>
<name>A0A3D9USK9_9MICO</name>
<keyword evidence="2" id="KW-0645">Protease</keyword>
<dbReference type="SUPFAM" id="SSF50993">
    <property type="entry name" value="Peptidase/esterase 'gauge' domain"/>
    <property type="match status" value="1"/>
</dbReference>
<dbReference type="EMBL" id="QTUA01000001">
    <property type="protein sequence ID" value="REF31493.1"/>
    <property type="molecule type" value="Genomic_DNA"/>
</dbReference>
<dbReference type="GO" id="GO:0004252">
    <property type="term" value="F:serine-type endopeptidase activity"/>
    <property type="evidence" value="ECO:0007669"/>
    <property type="project" value="InterPro"/>
</dbReference>
<evidence type="ECO:0000256" key="2">
    <source>
        <dbReference type="ARBA" id="ARBA00022670"/>
    </source>
</evidence>
<dbReference type="PANTHER" id="PTHR11757">
    <property type="entry name" value="PROTEASE FAMILY S9A OLIGOPEPTIDASE"/>
    <property type="match status" value="1"/>
</dbReference>
<dbReference type="InterPro" id="IPR029058">
    <property type="entry name" value="AB_hydrolase_fold"/>
</dbReference>
<feature type="domain" description="Peptidase S9A N-terminal" evidence="6">
    <location>
        <begin position="10"/>
        <end position="417"/>
    </location>
</feature>
<keyword evidence="4" id="KW-0720">Serine protease</keyword>
<dbReference type="OrthoDB" id="9801421at2"/>
<dbReference type="InterPro" id="IPR051543">
    <property type="entry name" value="Serine_Peptidase_S9A"/>
</dbReference>
<dbReference type="InterPro" id="IPR002470">
    <property type="entry name" value="Peptidase_S9A"/>
</dbReference>
<evidence type="ECO:0000259" key="5">
    <source>
        <dbReference type="Pfam" id="PF00326"/>
    </source>
</evidence>
<dbReference type="AlphaFoldDB" id="A0A3D9USK9"/>
<organism evidence="7 8">
    <name type="scientific">Calidifontibacter indicus</name>
    <dbReference type="NCBI Taxonomy" id="419650"/>
    <lineage>
        <taxon>Bacteria</taxon>
        <taxon>Bacillati</taxon>
        <taxon>Actinomycetota</taxon>
        <taxon>Actinomycetes</taxon>
        <taxon>Micrococcales</taxon>
        <taxon>Dermacoccaceae</taxon>
        <taxon>Calidifontibacter</taxon>
    </lineage>
</organism>
<evidence type="ECO:0000256" key="4">
    <source>
        <dbReference type="ARBA" id="ARBA00022825"/>
    </source>
</evidence>
<gene>
    <name evidence="7" type="ORF">DFJ65_2562</name>
</gene>
<protein>
    <submittedName>
        <fullName evidence="7">Oligopeptidase B</fullName>
    </submittedName>
</protein>
<dbReference type="GO" id="GO:0006508">
    <property type="term" value="P:proteolysis"/>
    <property type="evidence" value="ECO:0007669"/>
    <property type="project" value="UniProtKB-KW"/>
</dbReference>
<feature type="domain" description="Peptidase S9 prolyl oligopeptidase catalytic" evidence="5">
    <location>
        <begin position="480"/>
        <end position="699"/>
    </location>
</feature>
<keyword evidence="3" id="KW-0378">Hydrolase</keyword>
<evidence type="ECO:0000259" key="6">
    <source>
        <dbReference type="Pfam" id="PF02897"/>
    </source>
</evidence>
<reference evidence="7 8" key="1">
    <citation type="submission" date="2018-08" db="EMBL/GenBank/DDBJ databases">
        <title>Sequencing the genomes of 1000 actinobacteria strains.</title>
        <authorList>
            <person name="Klenk H.-P."/>
        </authorList>
    </citation>
    <scope>NUCLEOTIDE SEQUENCE [LARGE SCALE GENOMIC DNA]</scope>
    <source>
        <strain evidence="7 8">DSM 22967</strain>
    </source>
</reference>
<comment type="caution">
    <text evidence="7">The sequence shown here is derived from an EMBL/GenBank/DDBJ whole genome shotgun (WGS) entry which is preliminary data.</text>
</comment>
<comment type="similarity">
    <text evidence="1">Belongs to the peptidase S9A family.</text>
</comment>
<dbReference type="Pfam" id="PF00326">
    <property type="entry name" value="Peptidase_S9"/>
    <property type="match status" value="1"/>
</dbReference>
<keyword evidence="8" id="KW-1185">Reference proteome</keyword>
<evidence type="ECO:0000313" key="7">
    <source>
        <dbReference type="EMBL" id="REF31493.1"/>
    </source>
</evidence>
<dbReference type="InterPro" id="IPR023302">
    <property type="entry name" value="Pept_S9A_N"/>
</dbReference>
<evidence type="ECO:0000256" key="1">
    <source>
        <dbReference type="ARBA" id="ARBA00005228"/>
    </source>
</evidence>